<comment type="caution">
    <text evidence="1">The sequence shown here is derived from an EMBL/GenBank/DDBJ whole genome shotgun (WGS) entry which is preliminary data.</text>
</comment>
<accession>A0ABW1ITN4</accession>
<dbReference type="RefSeq" id="WP_379895586.1">
    <property type="nucleotide sequence ID" value="NZ_CBCSCT010000021.1"/>
</dbReference>
<dbReference type="Proteomes" id="UP001596250">
    <property type="component" value="Unassembled WGS sequence"/>
</dbReference>
<protein>
    <submittedName>
        <fullName evidence="1">Uncharacterized protein</fullName>
    </submittedName>
</protein>
<dbReference type="EMBL" id="JBHSQV010000176">
    <property type="protein sequence ID" value="MFC5988139.1"/>
    <property type="molecule type" value="Genomic_DNA"/>
</dbReference>
<proteinExistence type="predicted"/>
<keyword evidence="2" id="KW-1185">Reference proteome</keyword>
<sequence>MEQIFAVISQNIASMEEVKGLSDSLIDAAEQVNTEIATLEGLSQSLQQKFEDTSEPKNADVESE</sequence>
<name>A0ABW1ITN4_9BACL</name>
<evidence type="ECO:0000313" key="1">
    <source>
        <dbReference type="EMBL" id="MFC5988139.1"/>
    </source>
</evidence>
<gene>
    <name evidence="1" type="ORF">ACFPXP_17185</name>
</gene>
<organism evidence="1 2">
    <name type="scientific">Marinicrinis lubricantis</name>
    <dbReference type="NCBI Taxonomy" id="2086470"/>
    <lineage>
        <taxon>Bacteria</taxon>
        <taxon>Bacillati</taxon>
        <taxon>Bacillota</taxon>
        <taxon>Bacilli</taxon>
        <taxon>Bacillales</taxon>
        <taxon>Paenibacillaceae</taxon>
    </lineage>
</organism>
<evidence type="ECO:0000313" key="2">
    <source>
        <dbReference type="Proteomes" id="UP001596250"/>
    </source>
</evidence>
<reference evidence="2" key="1">
    <citation type="journal article" date="2019" name="Int. J. Syst. Evol. Microbiol.">
        <title>The Global Catalogue of Microorganisms (GCM) 10K type strain sequencing project: providing services to taxonomists for standard genome sequencing and annotation.</title>
        <authorList>
            <consortium name="The Broad Institute Genomics Platform"/>
            <consortium name="The Broad Institute Genome Sequencing Center for Infectious Disease"/>
            <person name="Wu L."/>
            <person name="Ma J."/>
        </authorList>
    </citation>
    <scope>NUCLEOTIDE SEQUENCE [LARGE SCALE GENOMIC DNA]</scope>
    <source>
        <strain evidence="2">CCM 8749</strain>
    </source>
</reference>